<reference evidence="2" key="1">
    <citation type="submission" date="2023-04" db="EMBL/GenBank/DDBJ databases">
        <title>Genomic characterization of faba bean (Vicia faba) microsymbionts in Mexican soils.</title>
        <authorList>
            <person name="Rivera Orduna F.N."/>
            <person name="Guevara-Luna J."/>
            <person name="Yan J."/>
            <person name="Arroyo-Herrera I."/>
            <person name="Li Y."/>
            <person name="Vasquez-Murrieta M.S."/>
            <person name="Wang E.T."/>
        </authorList>
    </citation>
    <scope>NUCLEOTIDE SEQUENCE</scope>
    <source>
        <strain evidence="2">CH26</strain>
    </source>
</reference>
<evidence type="ECO:0008006" key="4">
    <source>
        <dbReference type="Google" id="ProtNLM"/>
    </source>
</evidence>
<protein>
    <recommendedName>
        <fullName evidence="4">DUF4034 domain-containing protein</fullName>
    </recommendedName>
</protein>
<organism evidence="2 3">
    <name type="scientific">Rhizobium hidalgonense</name>
    <dbReference type="NCBI Taxonomy" id="1538159"/>
    <lineage>
        <taxon>Bacteria</taxon>
        <taxon>Pseudomonadati</taxon>
        <taxon>Pseudomonadota</taxon>
        <taxon>Alphaproteobacteria</taxon>
        <taxon>Hyphomicrobiales</taxon>
        <taxon>Rhizobiaceae</taxon>
        <taxon>Rhizobium/Agrobacterium group</taxon>
        <taxon>Rhizobium</taxon>
    </lineage>
</organism>
<dbReference type="RefSeq" id="WP_310865840.1">
    <property type="nucleotide sequence ID" value="NZ_JAVLSF010000063.1"/>
</dbReference>
<dbReference type="EMBL" id="JAVLSF010000063">
    <property type="protein sequence ID" value="MDR9777630.1"/>
    <property type="molecule type" value="Genomic_DNA"/>
</dbReference>
<dbReference type="Proteomes" id="UP001268610">
    <property type="component" value="Unassembled WGS sequence"/>
</dbReference>
<dbReference type="AlphaFoldDB" id="A0AAJ2LMH5"/>
<comment type="caution">
    <text evidence="2">The sequence shown here is derived from an EMBL/GenBank/DDBJ whole genome shotgun (WGS) entry which is preliminary data.</text>
</comment>
<sequence length="407" mass="46569">MINFIPYRFIFSGCVLLSAGLLASQTHASFDSACQTDWSVELHSYNRCSNLPILSPANDNQINMQLLLADKLLAKIEAPKPQAMQWFDSYGSVPFEASEFKYSLSNLTPSGRAKTSESKEQSDRYIAEERCRTNASGTQIFLQQIAKDSGLNTAEKKLLAEKRLSIDPSCDKALAFIKVANEWSPLVRQYMAYLNGSIAFYNGDYATAQRIYKALNSVKSPWLAETAAYMQVRTAVNEAYTSGLDEYGFQYLDNIDKNAIAAAFNAVTYYFKNYPQGQYVASTRGVLRRIYWMGGQQRKLIDEFNWQFNNASSPQFNLEMPLVAEEINQRIFESRLFEVANFKDPFFVATYDLMHMRVSSSKKYTPLSWQTLQAQKNIFKTEPELYRYLQAMHLLVQQNKPQQALEY</sequence>
<evidence type="ECO:0000313" key="2">
    <source>
        <dbReference type="EMBL" id="MDR9777630.1"/>
    </source>
</evidence>
<keyword evidence="1" id="KW-0732">Signal</keyword>
<evidence type="ECO:0000313" key="3">
    <source>
        <dbReference type="Proteomes" id="UP001268610"/>
    </source>
</evidence>
<name>A0AAJ2LMH5_9HYPH</name>
<accession>A0AAJ2LMH5</accession>
<feature type="chain" id="PRO_5042618682" description="DUF4034 domain-containing protein" evidence="1">
    <location>
        <begin position="29"/>
        <end position="407"/>
    </location>
</feature>
<gene>
    <name evidence="2" type="ORF">RJJ65_34390</name>
</gene>
<feature type="non-terminal residue" evidence="2">
    <location>
        <position position="407"/>
    </location>
</feature>
<proteinExistence type="predicted"/>
<evidence type="ECO:0000256" key="1">
    <source>
        <dbReference type="SAM" id="SignalP"/>
    </source>
</evidence>
<feature type="signal peptide" evidence="1">
    <location>
        <begin position="1"/>
        <end position="28"/>
    </location>
</feature>